<feature type="region of interest" description="Disordered" evidence="1">
    <location>
        <begin position="121"/>
        <end position="239"/>
    </location>
</feature>
<comment type="caution">
    <text evidence="2">The sequence shown here is derived from an EMBL/GenBank/DDBJ whole genome shotgun (WGS) entry which is preliminary data.</text>
</comment>
<protein>
    <submittedName>
        <fullName evidence="2">Uncharacterized protein</fullName>
    </submittedName>
</protein>
<dbReference type="Proteomes" id="UP000321424">
    <property type="component" value="Unassembled WGS sequence"/>
</dbReference>
<sequence>MTPRPRKPGSASEVQVAGHQIAAAANWLNAEIRNICDEWATKLINDAAELADMEAPIGDTPVTGDLLTLWELTKLRIRREAKVEHEHVVAAARAAGATWEQIGDACGITRQGAYDRWGKMVKERESQPEPSFAVDPLDEYDPGGHAEGSPRPRRRYVRKPMTDSRKPKKATGTTTPALPTAWTATSSKDSAPPPTHAWEILVARGLETPSYREPSVENRRHDRQRAAEDRTVHRRPPRP</sequence>
<proteinExistence type="predicted"/>
<feature type="compositionally biased region" description="Basic and acidic residues" evidence="1">
    <location>
        <begin position="214"/>
        <end position="231"/>
    </location>
</feature>
<evidence type="ECO:0000313" key="2">
    <source>
        <dbReference type="EMBL" id="GEM43356.1"/>
    </source>
</evidence>
<dbReference type="AlphaFoldDB" id="A0A511MTH3"/>
<feature type="compositionally biased region" description="Low complexity" evidence="1">
    <location>
        <begin position="170"/>
        <end position="185"/>
    </location>
</feature>
<reference evidence="2 3" key="1">
    <citation type="submission" date="2019-07" db="EMBL/GenBank/DDBJ databases">
        <title>Whole genome shotgun sequence of Nocardia ninae NBRC 108245.</title>
        <authorList>
            <person name="Hosoyama A."/>
            <person name="Uohara A."/>
            <person name="Ohji S."/>
            <person name="Ichikawa N."/>
        </authorList>
    </citation>
    <scope>NUCLEOTIDE SEQUENCE [LARGE SCALE GENOMIC DNA]</scope>
    <source>
        <strain evidence="2 3">NBRC 108245</strain>
    </source>
</reference>
<evidence type="ECO:0000256" key="1">
    <source>
        <dbReference type="SAM" id="MobiDB-lite"/>
    </source>
</evidence>
<gene>
    <name evidence="2" type="ORF">NN4_78750</name>
</gene>
<name>A0A511MTH3_9NOCA</name>
<dbReference type="EMBL" id="BJXA01000094">
    <property type="protein sequence ID" value="GEM43356.1"/>
    <property type="molecule type" value="Genomic_DNA"/>
</dbReference>
<accession>A0A511MTH3</accession>
<evidence type="ECO:0000313" key="3">
    <source>
        <dbReference type="Proteomes" id="UP000321424"/>
    </source>
</evidence>
<keyword evidence="3" id="KW-1185">Reference proteome</keyword>
<organism evidence="2 3">
    <name type="scientific">Nocardia ninae NBRC 108245</name>
    <dbReference type="NCBI Taxonomy" id="1210091"/>
    <lineage>
        <taxon>Bacteria</taxon>
        <taxon>Bacillati</taxon>
        <taxon>Actinomycetota</taxon>
        <taxon>Actinomycetes</taxon>
        <taxon>Mycobacteriales</taxon>
        <taxon>Nocardiaceae</taxon>
        <taxon>Nocardia</taxon>
    </lineage>
</organism>